<dbReference type="Gene3D" id="3.30.1360.40">
    <property type="match status" value="1"/>
</dbReference>
<dbReference type="FunFam" id="2.120.10.90:FF:000005">
    <property type="entry name" value="DNA topoisomerase 4 subunit A"/>
    <property type="match status" value="1"/>
</dbReference>
<dbReference type="HAMAP" id="MF_01897">
    <property type="entry name" value="GyrA"/>
    <property type="match status" value="1"/>
</dbReference>
<evidence type="ECO:0000256" key="2">
    <source>
        <dbReference type="ARBA" id="ARBA00008263"/>
    </source>
</evidence>
<comment type="similarity">
    <text evidence="2">Belongs to the type II topoisomerase GyrA/ParC subunit family.</text>
</comment>
<feature type="region of interest" description="Disordered" evidence="11">
    <location>
        <begin position="820"/>
        <end position="872"/>
    </location>
</feature>
<evidence type="ECO:0000256" key="10">
    <source>
        <dbReference type="SAM" id="Coils"/>
    </source>
</evidence>
<reference evidence="13" key="1">
    <citation type="submission" date="2020-05" db="EMBL/GenBank/DDBJ databases">
        <authorList>
            <person name="Chiriac C."/>
            <person name="Salcher M."/>
            <person name="Ghai R."/>
            <person name="Kavagutti S V."/>
        </authorList>
    </citation>
    <scope>NUCLEOTIDE SEQUENCE</scope>
</reference>
<dbReference type="InterPro" id="IPR013757">
    <property type="entry name" value="Topo_IIA_A_a_sf"/>
</dbReference>
<dbReference type="Pfam" id="PF00521">
    <property type="entry name" value="DNA_topoisoIV"/>
    <property type="match status" value="1"/>
</dbReference>
<dbReference type="GO" id="GO:0005694">
    <property type="term" value="C:chromosome"/>
    <property type="evidence" value="ECO:0007669"/>
    <property type="project" value="InterPro"/>
</dbReference>
<keyword evidence="10" id="KW-0175">Coiled coil</keyword>
<feature type="domain" description="Topo IIA-type catalytic" evidence="12">
    <location>
        <begin position="40"/>
        <end position="510"/>
    </location>
</feature>
<evidence type="ECO:0000313" key="13">
    <source>
        <dbReference type="EMBL" id="CAB4683438.1"/>
    </source>
</evidence>
<dbReference type="InterPro" id="IPR013760">
    <property type="entry name" value="Topo_IIA-like_dom_sf"/>
</dbReference>
<dbReference type="GO" id="GO:0005524">
    <property type="term" value="F:ATP binding"/>
    <property type="evidence" value="ECO:0007669"/>
    <property type="project" value="UniProtKB-KW"/>
</dbReference>
<evidence type="ECO:0000256" key="6">
    <source>
        <dbReference type="ARBA" id="ARBA00023029"/>
    </source>
</evidence>
<keyword evidence="6" id="KW-0799">Topoisomerase</keyword>
<dbReference type="GO" id="GO:0003918">
    <property type="term" value="F:DNA topoisomerase type II (double strand cut, ATP-hydrolyzing) activity"/>
    <property type="evidence" value="ECO:0007669"/>
    <property type="project" value="UniProtKB-EC"/>
</dbReference>
<dbReference type="GO" id="GO:0009330">
    <property type="term" value="C:DNA topoisomerase type II (double strand cut, ATP-hydrolyzing) complex"/>
    <property type="evidence" value="ECO:0007669"/>
    <property type="project" value="TreeGrafter"/>
</dbReference>
<dbReference type="FunFam" id="3.90.199.10:FF:000001">
    <property type="entry name" value="DNA gyrase subunit A"/>
    <property type="match status" value="1"/>
</dbReference>
<dbReference type="InterPro" id="IPR002205">
    <property type="entry name" value="Topo_IIA_dom_A"/>
</dbReference>
<dbReference type="GO" id="GO:0005737">
    <property type="term" value="C:cytoplasm"/>
    <property type="evidence" value="ECO:0007669"/>
    <property type="project" value="TreeGrafter"/>
</dbReference>
<dbReference type="InterPro" id="IPR035516">
    <property type="entry name" value="Gyrase/topoIV_suA_C"/>
</dbReference>
<protein>
    <recommendedName>
        <fullName evidence="3">DNA topoisomerase (ATP-hydrolyzing)</fullName>
        <ecNumber evidence="3">5.6.2.2</ecNumber>
    </recommendedName>
</protein>
<evidence type="ECO:0000256" key="11">
    <source>
        <dbReference type="SAM" id="MobiDB-lite"/>
    </source>
</evidence>
<dbReference type="Gene3D" id="2.120.10.90">
    <property type="entry name" value="DNA gyrase/topoisomerase IV, subunit A, C-terminal"/>
    <property type="match status" value="1"/>
</dbReference>
<name>A0A6J6NEC9_9ZZZZ</name>
<dbReference type="InterPro" id="IPR050220">
    <property type="entry name" value="Type_II_DNA_Topoisomerases"/>
</dbReference>
<evidence type="ECO:0000259" key="12">
    <source>
        <dbReference type="PROSITE" id="PS52040"/>
    </source>
</evidence>
<dbReference type="InterPro" id="IPR005743">
    <property type="entry name" value="GyrA"/>
</dbReference>
<keyword evidence="5" id="KW-0067">ATP-binding</keyword>
<keyword evidence="4" id="KW-0547">Nucleotide-binding</keyword>
<dbReference type="EMBL" id="CAEZXP010000001">
    <property type="protein sequence ID" value="CAB4683438.1"/>
    <property type="molecule type" value="Genomic_DNA"/>
</dbReference>
<gene>
    <name evidence="13" type="ORF">UFOPK2399_00110</name>
</gene>
<accession>A0A6J6NEC9</accession>
<dbReference type="NCBIfam" id="NF004044">
    <property type="entry name" value="PRK05561.1"/>
    <property type="match status" value="1"/>
</dbReference>
<organism evidence="13">
    <name type="scientific">freshwater metagenome</name>
    <dbReference type="NCBI Taxonomy" id="449393"/>
    <lineage>
        <taxon>unclassified sequences</taxon>
        <taxon>metagenomes</taxon>
        <taxon>ecological metagenomes</taxon>
    </lineage>
</organism>
<evidence type="ECO:0000256" key="3">
    <source>
        <dbReference type="ARBA" id="ARBA00012895"/>
    </source>
</evidence>
<dbReference type="FunFam" id="1.10.268.10:FF:000001">
    <property type="entry name" value="DNA gyrase subunit A"/>
    <property type="match status" value="1"/>
</dbReference>
<proteinExistence type="inferred from homology"/>
<sequence>MSEVETGGLGAGRIEPRELEQEMRSSYLDYAMSVIVGRALPDVRDGLKPVHRRVLYAMWTNGNRPGRPYVKSANIVGAVMGDYHPHGDSAIYDTLVRLAQPFSLRYPLVDGQGNFGSIDDDPAAAMRYTEARLARLAEEMLRELDSDTVDFGPNYDERKREPLVLPARFPNLLVNGSSGIAVGMATNIPPHHLGEVVDAIVTLIDNPQANADDLMKHVSGPDFPTGAIIVGRSGIRDAYRTGRGRVVMRARAHIEELRGGKSAIIITELPYGVKKGGDSGVIKKIADLVNEKVLTEISDLADYSDRRTGMRIQVELKRDAIPQVALNKLFKHTALQSTFGYNAVALVGGVPKTLSLLELITHYLEFQREIVVRRSKHELRQAEKRAHVLAGYLIALDHLDEVIALIRAADDADNARTHLMEKFGLSEVQASAILELRLRALTGLERKRVEDEYNDLQERIGELRALLGDEAKIDAVVREEILELKELYGKNDERRTEIVSAEEELELEDMIAEEDMVIAITRSGYIKRLPVTAYREQRRGGIGVMGMDLKDEDYIEHLFVASTHDFILFFTSVGKVYRLKVHELPLGSRQSKGRAIVNLLPFRQGETVRAVIQTRKFEEADYLLCATKNGVVKKTALPEYNTPLKADGIIAIKMREGDELVSVRHCSKEDDVLLVSRKGQAIRFAEADVRPMGRATEGVRGMTLRAEDEVIAAEIARDDSDLLVVTENGFGKRTRVSEYPRKGRGGMGVQTVKLTEARGQLAGAKVVRDGDQLMMISNGGTVIKMAVTDVKRLGRSTQGVIVMRLRDVETVGSIALVMDAGDDPPAPISGERIAGSTEADGSELELFDDPIEDDVLEEDDVDDDDASDDDDE</sequence>
<comment type="subunit">
    <text evidence="9">Heterotetramer composed of ParC and ParE.</text>
</comment>
<evidence type="ECO:0000256" key="4">
    <source>
        <dbReference type="ARBA" id="ARBA00022741"/>
    </source>
</evidence>
<dbReference type="PANTHER" id="PTHR43493:SF5">
    <property type="entry name" value="DNA GYRASE SUBUNIT A, CHLOROPLASTIC_MITOCHONDRIAL"/>
    <property type="match status" value="1"/>
</dbReference>
<dbReference type="Pfam" id="PF03989">
    <property type="entry name" value="DNA_gyraseA_C"/>
    <property type="match status" value="6"/>
</dbReference>
<dbReference type="FunFam" id="3.30.1360.40:FF:000002">
    <property type="entry name" value="DNA gyrase subunit A"/>
    <property type="match status" value="1"/>
</dbReference>
<dbReference type="GO" id="GO:0006265">
    <property type="term" value="P:DNA topological change"/>
    <property type="evidence" value="ECO:0007669"/>
    <property type="project" value="InterPro"/>
</dbReference>
<dbReference type="NCBIfam" id="NF004043">
    <property type="entry name" value="PRK05560.1"/>
    <property type="match status" value="1"/>
</dbReference>
<dbReference type="GO" id="GO:0003677">
    <property type="term" value="F:DNA binding"/>
    <property type="evidence" value="ECO:0007669"/>
    <property type="project" value="UniProtKB-KW"/>
</dbReference>
<dbReference type="InterPro" id="IPR006691">
    <property type="entry name" value="GyrA/parC_rep"/>
</dbReference>
<dbReference type="PROSITE" id="PS52040">
    <property type="entry name" value="TOPO_IIA"/>
    <property type="match status" value="1"/>
</dbReference>
<dbReference type="SUPFAM" id="SSF56719">
    <property type="entry name" value="Type II DNA topoisomerase"/>
    <property type="match status" value="1"/>
</dbReference>
<feature type="compositionally biased region" description="Acidic residues" evidence="11">
    <location>
        <begin position="840"/>
        <end position="872"/>
    </location>
</feature>
<dbReference type="EC" id="5.6.2.2" evidence="3"/>
<dbReference type="PANTHER" id="PTHR43493">
    <property type="entry name" value="DNA GYRASE/TOPOISOMERASE SUBUNIT A"/>
    <property type="match status" value="1"/>
</dbReference>
<keyword evidence="8" id="KW-0413">Isomerase</keyword>
<evidence type="ECO:0000256" key="8">
    <source>
        <dbReference type="ARBA" id="ARBA00023235"/>
    </source>
</evidence>
<feature type="coiled-coil region" evidence="10">
    <location>
        <begin position="446"/>
        <end position="504"/>
    </location>
</feature>
<dbReference type="NCBIfam" id="TIGR01063">
    <property type="entry name" value="gyrA"/>
    <property type="match status" value="1"/>
</dbReference>
<comment type="catalytic activity">
    <reaction evidence="1">
        <text>ATP-dependent breakage, passage and rejoining of double-stranded DNA.</text>
        <dbReference type="EC" id="5.6.2.2"/>
    </reaction>
</comment>
<dbReference type="InterPro" id="IPR013758">
    <property type="entry name" value="Topo_IIA_A/C_ab"/>
</dbReference>
<dbReference type="SMART" id="SM00434">
    <property type="entry name" value="TOP4c"/>
    <property type="match status" value="1"/>
</dbReference>
<evidence type="ECO:0000256" key="5">
    <source>
        <dbReference type="ARBA" id="ARBA00022840"/>
    </source>
</evidence>
<dbReference type="Gene3D" id="3.90.199.10">
    <property type="entry name" value="Topoisomerase II, domain 5"/>
    <property type="match status" value="1"/>
</dbReference>
<dbReference type="CDD" id="cd00187">
    <property type="entry name" value="TOP4c"/>
    <property type="match status" value="1"/>
</dbReference>
<evidence type="ECO:0000256" key="9">
    <source>
        <dbReference type="ARBA" id="ARBA00063644"/>
    </source>
</evidence>
<keyword evidence="7" id="KW-0238">DNA-binding</keyword>
<evidence type="ECO:0000256" key="1">
    <source>
        <dbReference type="ARBA" id="ARBA00000185"/>
    </source>
</evidence>
<dbReference type="SUPFAM" id="SSF101904">
    <property type="entry name" value="GyrA/ParC C-terminal domain-like"/>
    <property type="match status" value="1"/>
</dbReference>
<dbReference type="Gene3D" id="1.10.268.10">
    <property type="entry name" value="Topoisomerase, domain 3"/>
    <property type="match status" value="1"/>
</dbReference>
<dbReference type="AlphaFoldDB" id="A0A6J6NEC9"/>
<evidence type="ECO:0000256" key="7">
    <source>
        <dbReference type="ARBA" id="ARBA00023125"/>
    </source>
</evidence>